<accession>A0A4P2PYC7</accession>
<dbReference type="Pfam" id="PF00550">
    <property type="entry name" value="PP-binding"/>
    <property type="match status" value="1"/>
</dbReference>
<evidence type="ECO:0000259" key="6">
    <source>
        <dbReference type="PROSITE" id="PS50075"/>
    </source>
</evidence>
<dbReference type="SUPFAM" id="SSF47336">
    <property type="entry name" value="ACP-like"/>
    <property type="match status" value="1"/>
</dbReference>
<dbReference type="InterPro" id="IPR003231">
    <property type="entry name" value="ACP"/>
</dbReference>
<dbReference type="AlphaFoldDB" id="A0A4P2PYC7"/>
<dbReference type="GO" id="GO:0000035">
    <property type="term" value="F:acyl binding"/>
    <property type="evidence" value="ECO:0007669"/>
    <property type="project" value="TreeGrafter"/>
</dbReference>
<name>A0A4P2PYC7_SORCE</name>
<evidence type="ECO:0000313" key="8">
    <source>
        <dbReference type="Proteomes" id="UP000295781"/>
    </source>
</evidence>
<evidence type="ECO:0000256" key="1">
    <source>
        <dbReference type="ARBA" id="ARBA00022450"/>
    </source>
</evidence>
<gene>
    <name evidence="3 7" type="primary">acpP</name>
    <name evidence="7" type="ORF">SOCEGT47_023630</name>
</gene>
<keyword evidence="3" id="KW-0443">Lipid metabolism</keyword>
<dbReference type="PROSITE" id="PS50075">
    <property type="entry name" value="CARRIER"/>
    <property type="match status" value="1"/>
</dbReference>
<keyword evidence="3" id="KW-0275">Fatty acid biosynthesis</keyword>
<dbReference type="GO" id="GO:0000036">
    <property type="term" value="F:acyl carrier activity"/>
    <property type="evidence" value="ECO:0007669"/>
    <property type="project" value="UniProtKB-UniRule"/>
</dbReference>
<evidence type="ECO:0000256" key="5">
    <source>
        <dbReference type="RuleBase" id="RU003545"/>
    </source>
</evidence>
<dbReference type="GO" id="GO:0016020">
    <property type="term" value="C:membrane"/>
    <property type="evidence" value="ECO:0007669"/>
    <property type="project" value="GOC"/>
</dbReference>
<evidence type="ECO:0000256" key="2">
    <source>
        <dbReference type="ARBA" id="ARBA00022553"/>
    </source>
</evidence>
<feature type="domain" description="Carrier" evidence="6">
    <location>
        <begin position="1"/>
        <end position="76"/>
    </location>
</feature>
<keyword evidence="2 3" id="KW-0597">Phosphoprotein</keyword>
<evidence type="ECO:0000256" key="3">
    <source>
        <dbReference type="HAMAP-Rule" id="MF_01217"/>
    </source>
</evidence>
<dbReference type="GO" id="GO:0009245">
    <property type="term" value="P:lipid A biosynthetic process"/>
    <property type="evidence" value="ECO:0007669"/>
    <property type="project" value="TreeGrafter"/>
</dbReference>
<dbReference type="NCBIfam" id="TIGR00517">
    <property type="entry name" value="acyl_carrier"/>
    <property type="match status" value="1"/>
</dbReference>
<dbReference type="Proteomes" id="UP000295781">
    <property type="component" value="Chromosome"/>
</dbReference>
<dbReference type="InterPro" id="IPR036736">
    <property type="entry name" value="ACP-like_sf"/>
</dbReference>
<dbReference type="EMBL" id="CP012670">
    <property type="protein sequence ID" value="AUX21867.1"/>
    <property type="molecule type" value="Genomic_DNA"/>
</dbReference>
<organism evidence="7 8">
    <name type="scientific">Sorangium cellulosum</name>
    <name type="common">Polyangium cellulosum</name>
    <dbReference type="NCBI Taxonomy" id="56"/>
    <lineage>
        <taxon>Bacteria</taxon>
        <taxon>Pseudomonadati</taxon>
        <taxon>Myxococcota</taxon>
        <taxon>Polyangia</taxon>
        <taxon>Polyangiales</taxon>
        <taxon>Polyangiaceae</taxon>
        <taxon>Sorangium</taxon>
    </lineage>
</organism>
<keyword evidence="3" id="KW-0963">Cytoplasm</keyword>
<dbReference type="PANTHER" id="PTHR20863">
    <property type="entry name" value="ACYL CARRIER PROTEIN"/>
    <property type="match status" value="1"/>
</dbReference>
<dbReference type="HAMAP" id="MF_01217">
    <property type="entry name" value="Acyl_carrier"/>
    <property type="match status" value="1"/>
</dbReference>
<dbReference type="OrthoDB" id="9804551at2"/>
<comment type="pathway">
    <text evidence="3 5">Lipid metabolism; fatty acid biosynthesis.</text>
</comment>
<comment type="subcellular location">
    <subcellularLocation>
        <location evidence="3">Cytoplasm</location>
    </subcellularLocation>
</comment>
<comment type="function">
    <text evidence="3 5">Carrier of the growing fatty acid chain in fatty acid biosynthesis.</text>
</comment>
<comment type="similarity">
    <text evidence="3">Belongs to the acyl carrier protein (ACP) family.</text>
</comment>
<proteinExistence type="inferred from homology"/>
<keyword evidence="3" id="KW-0444">Lipid biosynthesis</keyword>
<dbReference type="UniPathway" id="UPA00094"/>
<keyword evidence="1 3" id="KW-0596">Phosphopantetheine</keyword>
<reference evidence="7 8" key="1">
    <citation type="submission" date="2015-09" db="EMBL/GenBank/DDBJ databases">
        <title>Sorangium comparison.</title>
        <authorList>
            <person name="Zaburannyi N."/>
            <person name="Bunk B."/>
            <person name="Overmann J."/>
            <person name="Mueller R."/>
        </authorList>
    </citation>
    <scope>NUCLEOTIDE SEQUENCE [LARGE SCALE GENOMIC DNA]</scope>
    <source>
        <strain evidence="7 8">So ceGT47</strain>
    </source>
</reference>
<sequence length="84" mass="9207">MSIADQVMQIIAEHLEKDVEELNPDALFVQDMGADSLDLSELVIAFEQTFNIRVPPEHAAQIRSPRSAIEYIEARASGAPGKTA</sequence>
<protein>
    <recommendedName>
        <fullName evidence="3 4">Acyl carrier protein</fullName>
        <shortName evidence="3">ACP</shortName>
    </recommendedName>
</protein>
<evidence type="ECO:0000313" key="7">
    <source>
        <dbReference type="EMBL" id="AUX21867.1"/>
    </source>
</evidence>
<dbReference type="InterPro" id="IPR009081">
    <property type="entry name" value="PP-bd_ACP"/>
</dbReference>
<comment type="PTM">
    <text evidence="3">4'-phosphopantetheine is transferred from CoA to a specific serine of apo-ACP by AcpS. This modification is essential for activity because fatty acids are bound in thioester linkage to the sulfhydryl of the prosthetic group.</text>
</comment>
<feature type="modified residue" description="O-(pantetheine 4'-phosphoryl)serine" evidence="3">
    <location>
        <position position="36"/>
    </location>
</feature>
<dbReference type="NCBIfam" id="NF002148">
    <property type="entry name" value="PRK00982.1-2"/>
    <property type="match status" value="1"/>
</dbReference>
<keyword evidence="3" id="KW-0276">Fatty acid metabolism</keyword>
<comment type="PTM">
    <text evidence="5">4'-phosphopantetheine is transferred from CoA to a specific serine of apo-ACP by acpS.</text>
</comment>
<dbReference type="Gene3D" id="1.10.1200.10">
    <property type="entry name" value="ACP-like"/>
    <property type="match status" value="1"/>
</dbReference>
<evidence type="ECO:0000256" key="4">
    <source>
        <dbReference type="NCBIfam" id="TIGR00517"/>
    </source>
</evidence>
<dbReference type="GO" id="GO:0005829">
    <property type="term" value="C:cytosol"/>
    <property type="evidence" value="ECO:0007669"/>
    <property type="project" value="TreeGrafter"/>
</dbReference>
<dbReference type="RefSeq" id="WP_129347125.1">
    <property type="nucleotide sequence ID" value="NZ_CP012670.1"/>
</dbReference>
<dbReference type="PANTHER" id="PTHR20863:SF76">
    <property type="entry name" value="CARRIER DOMAIN-CONTAINING PROTEIN"/>
    <property type="match status" value="1"/>
</dbReference>